<organism evidence="1 2">
    <name type="scientific">Aquicella siphonis</name>
    <dbReference type="NCBI Taxonomy" id="254247"/>
    <lineage>
        <taxon>Bacteria</taxon>
        <taxon>Pseudomonadati</taxon>
        <taxon>Pseudomonadota</taxon>
        <taxon>Gammaproteobacteria</taxon>
        <taxon>Legionellales</taxon>
        <taxon>Coxiellaceae</taxon>
        <taxon>Aquicella</taxon>
    </lineage>
</organism>
<dbReference type="KEGG" id="asip:AQUSIP_12870"/>
<proteinExistence type="predicted"/>
<gene>
    <name evidence="1" type="ORF">AQUSIP_12870</name>
</gene>
<dbReference type="EMBL" id="LR699119">
    <property type="protein sequence ID" value="VVC75986.1"/>
    <property type="molecule type" value="Genomic_DNA"/>
</dbReference>
<accession>A0A5E4PI27</accession>
<reference evidence="1 2" key="1">
    <citation type="submission" date="2019-08" db="EMBL/GenBank/DDBJ databases">
        <authorList>
            <person name="Guy L."/>
        </authorList>
    </citation>
    <scope>NUCLEOTIDE SEQUENCE [LARGE SCALE GENOMIC DNA]</scope>
    <source>
        <strain evidence="1 2">SGT-108</strain>
    </source>
</reference>
<evidence type="ECO:0000313" key="1">
    <source>
        <dbReference type="EMBL" id="VVC75986.1"/>
    </source>
</evidence>
<keyword evidence="2" id="KW-1185">Reference proteome</keyword>
<evidence type="ECO:0000313" key="2">
    <source>
        <dbReference type="Proteomes" id="UP000324194"/>
    </source>
</evidence>
<dbReference type="AlphaFoldDB" id="A0A5E4PI27"/>
<evidence type="ECO:0008006" key="3">
    <source>
        <dbReference type="Google" id="ProtNLM"/>
    </source>
</evidence>
<dbReference type="Proteomes" id="UP000324194">
    <property type="component" value="Chromosome 1"/>
</dbReference>
<name>A0A5E4PI27_9COXI</name>
<dbReference type="RefSeq" id="WP_148339242.1">
    <property type="nucleotide sequence ID" value="NZ_LR699119.1"/>
</dbReference>
<dbReference type="OrthoDB" id="370541at2"/>
<sequence>MVAQDQAAQSQLEYWQLYEILFYLNRMLANIAIINTPPNAITITAVNTTLFALAKEYYGDPTQWVIIARANNLVDPMVTQLTTLYIPPWNQQDTGGIL</sequence>
<protein>
    <recommendedName>
        <fullName evidence="3">LysM domain-containing protein</fullName>
    </recommendedName>
</protein>